<dbReference type="Proteomes" id="UP001161390">
    <property type="component" value="Unassembled WGS sequence"/>
</dbReference>
<comment type="caution">
    <text evidence="6">The sequence shown here is derived from an EMBL/GenBank/DDBJ whole genome shotgun (WGS) entry which is preliminary data.</text>
</comment>
<dbReference type="InterPro" id="IPR013785">
    <property type="entry name" value="Aldolase_TIM"/>
</dbReference>
<dbReference type="GO" id="GO:0016853">
    <property type="term" value="F:isomerase activity"/>
    <property type="evidence" value="ECO:0007669"/>
    <property type="project" value="UniProtKB-KW"/>
</dbReference>
<evidence type="ECO:0000313" key="6">
    <source>
        <dbReference type="EMBL" id="GLQ19174.1"/>
    </source>
</evidence>
<name>A0ABQ5UV77_9PROT</name>
<evidence type="ECO:0000313" key="7">
    <source>
        <dbReference type="Proteomes" id="UP001161390"/>
    </source>
</evidence>
<keyword evidence="7" id="KW-1185">Reference proteome</keyword>
<comment type="pathway">
    <text evidence="5">Carbohydrate biosynthesis; gluconeogenesis.</text>
</comment>
<dbReference type="Pfam" id="PF00121">
    <property type="entry name" value="TIM"/>
    <property type="match status" value="1"/>
</dbReference>
<keyword evidence="5" id="KW-0312">Gluconeogenesis</keyword>
<keyword evidence="4 5" id="KW-0413">Isomerase</keyword>
<dbReference type="InterPro" id="IPR020861">
    <property type="entry name" value="Triosephosphate_isomerase_AS"/>
</dbReference>
<sequence length="221" mass="22910">MPGWEAKVSDLAARSADAGCELLICPPHPLVAMLCQAASGTTIQIGGQDCCEFPAGAHTGETDPDLLSALGASYVILGHSERRTAGETDQRVQDKAVRAQFSALRPIICVGESLGQRESGEAVPIVTRQLENSLPNAGDYDIAYEPIWAIGTGRTATAQDIAAMHAAIRKAVGDGPRILYGGSVKPANAREILHLPDVGGALVGGASLEMDSFAQIAAASH</sequence>
<evidence type="ECO:0000256" key="3">
    <source>
        <dbReference type="ARBA" id="ARBA00007422"/>
    </source>
</evidence>
<evidence type="ECO:0000256" key="2">
    <source>
        <dbReference type="ARBA" id="ARBA00004939"/>
    </source>
</evidence>
<evidence type="ECO:0000256" key="4">
    <source>
        <dbReference type="ARBA" id="ARBA00023235"/>
    </source>
</evidence>
<dbReference type="PROSITE" id="PS00171">
    <property type="entry name" value="TIM_1"/>
    <property type="match status" value="1"/>
</dbReference>
<reference evidence="6" key="1">
    <citation type="journal article" date="2014" name="Int. J. Syst. Evol. Microbiol.">
        <title>Complete genome of a new Firmicutes species belonging to the dominant human colonic microbiota ('Ruminococcus bicirculans') reveals two chromosomes and a selective capacity to utilize plant glucans.</title>
        <authorList>
            <consortium name="NISC Comparative Sequencing Program"/>
            <person name="Wegmann U."/>
            <person name="Louis P."/>
            <person name="Goesmann A."/>
            <person name="Henrissat B."/>
            <person name="Duncan S.H."/>
            <person name="Flint H.J."/>
        </authorList>
    </citation>
    <scope>NUCLEOTIDE SEQUENCE</scope>
    <source>
        <strain evidence="6">NBRC 108216</strain>
    </source>
</reference>
<dbReference type="CDD" id="cd00311">
    <property type="entry name" value="TIM"/>
    <property type="match status" value="1"/>
</dbReference>
<dbReference type="InterPro" id="IPR035990">
    <property type="entry name" value="TIM_sf"/>
</dbReference>
<dbReference type="PANTHER" id="PTHR21139:SF42">
    <property type="entry name" value="TRIOSEPHOSPHATE ISOMERASE"/>
    <property type="match status" value="1"/>
</dbReference>
<comment type="catalytic activity">
    <reaction evidence="1">
        <text>L-erythrulose 1-phosphate = D-erythrulose 4-phosphate</text>
        <dbReference type="Rhea" id="RHEA:49588"/>
        <dbReference type="ChEBI" id="CHEBI:58002"/>
        <dbReference type="ChEBI" id="CHEBI:90796"/>
        <dbReference type="EC" id="5.3.1.33"/>
    </reaction>
</comment>
<keyword evidence="5" id="KW-0963">Cytoplasm</keyword>
<evidence type="ECO:0000256" key="1">
    <source>
        <dbReference type="ARBA" id="ARBA00000148"/>
    </source>
</evidence>
<comment type="catalytic activity">
    <reaction evidence="5">
        <text>D-glyceraldehyde 3-phosphate = dihydroxyacetone phosphate</text>
        <dbReference type="Rhea" id="RHEA:18585"/>
        <dbReference type="ChEBI" id="CHEBI:57642"/>
        <dbReference type="ChEBI" id="CHEBI:59776"/>
        <dbReference type="EC" id="5.3.1.1"/>
    </reaction>
</comment>
<dbReference type="InterPro" id="IPR000652">
    <property type="entry name" value="Triosephosphate_isomerase"/>
</dbReference>
<dbReference type="NCBIfam" id="TIGR00419">
    <property type="entry name" value="tim"/>
    <property type="match status" value="1"/>
</dbReference>
<dbReference type="Gene3D" id="3.20.20.70">
    <property type="entry name" value="Aldolase class I"/>
    <property type="match status" value="1"/>
</dbReference>
<gene>
    <name evidence="6" type="primary">tpiA</name>
    <name evidence="6" type="ORF">GCM10007854_01290</name>
</gene>
<keyword evidence="5" id="KW-0324">Glycolysis</keyword>
<dbReference type="EC" id="5.3.1.1" evidence="5"/>
<dbReference type="PANTHER" id="PTHR21139">
    <property type="entry name" value="TRIOSEPHOSPHATE ISOMERASE"/>
    <property type="match status" value="1"/>
</dbReference>
<organism evidence="6 7">
    <name type="scientific">Algimonas porphyrae</name>
    <dbReference type="NCBI Taxonomy" id="1128113"/>
    <lineage>
        <taxon>Bacteria</taxon>
        <taxon>Pseudomonadati</taxon>
        <taxon>Pseudomonadota</taxon>
        <taxon>Alphaproteobacteria</taxon>
        <taxon>Maricaulales</taxon>
        <taxon>Robiginitomaculaceae</taxon>
        <taxon>Algimonas</taxon>
    </lineage>
</organism>
<accession>A0ABQ5UV77</accession>
<dbReference type="PROSITE" id="PS51440">
    <property type="entry name" value="TIM_2"/>
    <property type="match status" value="1"/>
</dbReference>
<protein>
    <recommendedName>
        <fullName evidence="5">Triosephosphate isomerase</fullName>
        <ecNumber evidence="5">5.3.1.1</ecNumber>
    </recommendedName>
</protein>
<comment type="pathway">
    <text evidence="5">Carbohydrate degradation; glycolysis; D-glyceraldehyde 3-phosphate from glycerone phosphate: step 1/1.</text>
</comment>
<dbReference type="SUPFAM" id="SSF51351">
    <property type="entry name" value="Triosephosphate isomerase (TIM)"/>
    <property type="match status" value="1"/>
</dbReference>
<comment type="subcellular location">
    <subcellularLocation>
        <location evidence="5">Cytoplasm</location>
    </subcellularLocation>
</comment>
<dbReference type="EMBL" id="BSNJ01000001">
    <property type="protein sequence ID" value="GLQ19174.1"/>
    <property type="molecule type" value="Genomic_DNA"/>
</dbReference>
<comment type="similarity">
    <text evidence="3 5">Belongs to the triosephosphate isomerase family.</text>
</comment>
<comment type="pathway">
    <text evidence="2">Carbohydrate metabolism; erythritol degradation.</text>
</comment>
<proteinExistence type="inferred from homology"/>
<reference evidence="6" key="2">
    <citation type="submission" date="2023-01" db="EMBL/GenBank/DDBJ databases">
        <title>Draft genome sequence of Algimonas porphyrae strain NBRC 108216.</title>
        <authorList>
            <person name="Sun Q."/>
            <person name="Mori K."/>
        </authorList>
    </citation>
    <scope>NUCLEOTIDE SEQUENCE</scope>
    <source>
        <strain evidence="6">NBRC 108216</strain>
    </source>
</reference>
<comment type="subunit">
    <text evidence="5">Homodimer.</text>
</comment>
<evidence type="ECO:0000256" key="5">
    <source>
        <dbReference type="RuleBase" id="RU363013"/>
    </source>
</evidence>